<proteinExistence type="predicted"/>
<comment type="caution">
    <text evidence="1">The sequence shown here is derived from an EMBL/GenBank/DDBJ whole genome shotgun (WGS) entry which is preliminary data.</text>
</comment>
<evidence type="ECO:0008006" key="3">
    <source>
        <dbReference type="Google" id="ProtNLM"/>
    </source>
</evidence>
<organism evidence="1 2">
    <name type="scientific">Candidatus Nitrobium versatile</name>
    <dbReference type="NCBI Taxonomy" id="2884831"/>
    <lineage>
        <taxon>Bacteria</taxon>
        <taxon>Pseudomonadati</taxon>
        <taxon>Nitrospirota</taxon>
        <taxon>Nitrospiria</taxon>
        <taxon>Nitrospirales</taxon>
        <taxon>Nitrospiraceae</taxon>
        <taxon>Candidatus Nitrobium</taxon>
    </lineage>
</organism>
<name>A0A953J3X3_9BACT</name>
<evidence type="ECO:0000313" key="1">
    <source>
        <dbReference type="EMBL" id="MBZ0155801.1"/>
    </source>
</evidence>
<gene>
    <name evidence="1" type="ORF">K8I29_06230</name>
</gene>
<dbReference type="EMBL" id="JAIOIV010000045">
    <property type="protein sequence ID" value="MBZ0155801.1"/>
    <property type="molecule type" value="Genomic_DNA"/>
</dbReference>
<dbReference type="AlphaFoldDB" id="A0A953J3X3"/>
<dbReference type="Proteomes" id="UP000705867">
    <property type="component" value="Unassembled WGS sequence"/>
</dbReference>
<protein>
    <recommendedName>
        <fullName evidence="3">Zinc ribbon domain-containing protein</fullName>
    </recommendedName>
</protein>
<reference evidence="1" key="2">
    <citation type="submission" date="2021-08" db="EMBL/GenBank/DDBJ databases">
        <authorList>
            <person name="Dalcin Martins P."/>
        </authorList>
    </citation>
    <scope>NUCLEOTIDE SEQUENCE</scope>
    <source>
        <strain evidence="1">MAG_39</strain>
    </source>
</reference>
<accession>A0A953J3X3</accession>
<sequence length="53" mass="5422">MSTHECICLACGNHFVMAASAQSAVGEDQCPKCSSGNVLRLNPSSMFGFLGGG</sequence>
<evidence type="ECO:0000313" key="2">
    <source>
        <dbReference type="Proteomes" id="UP000705867"/>
    </source>
</evidence>
<reference evidence="1" key="1">
    <citation type="journal article" date="2021" name="bioRxiv">
        <title>Unraveling nitrogen, sulfur and carbon metabolic pathways and microbial community transcriptional responses to substrate deprivation and toxicity stresses in a bioreactor mimicking anoxic brackish coastal sediment conditions.</title>
        <authorList>
            <person name="Martins P.D."/>
            <person name="Echeveste M.J."/>
            <person name="Arshad A."/>
            <person name="Kurth J."/>
            <person name="Ouboter H."/>
            <person name="Jetten M.S.M."/>
            <person name="Welte C.U."/>
        </authorList>
    </citation>
    <scope>NUCLEOTIDE SEQUENCE</scope>
    <source>
        <strain evidence="1">MAG_39</strain>
    </source>
</reference>